<protein>
    <submittedName>
        <fullName evidence="6">Metallophos domain-containing protein</fullName>
    </submittedName>
</protein>
<evidence type="ECO:0000259" key="3">
    <source>
        <dbReference type="Pfam" id="PF00149"/>
    </source>
</evidence>
<dbReference type="PANTHER" id="PTHR12905:SF0">
    <property type="entry name" value="CALCINEURIN-LIKE PHOSPHOESTERASE DOMAIN-CONTAINING PROTEIN"/>
    <property type="match status" value="1"/>
</dbReference>
<dbReference type="InterPro" id="IPR051693">
    <property type="entry name" value="UPF0046_metallophosphoest"/>
</dbReference>
<dbReference type="Proteomes" id="UP000050761">
    <property type="component" value="Unassembled WGS sequence"/>
</dbReference>
<reference evidence="4 5" key="1">
    <citation type="submission" date="2018-11" db="EMBL/GenBank/DDBJ databases">
        <authorList>
            <consortium name="Pathogen Informatics"/>
        </authorList>
    </citation>
    <scope>NUCLEOTIDE SEQUENCE [LARGE SCALE GENOMIC DNA]</scope>
</reference>
<feature type="compositionally biased region" description="Low complexity" evidence="2">
    <location>
        <begin position="19"/>
        <end position="28"/>
    </location>
</feature>
<dbReference type="InterPro" id="IPR004843">
    <property type="entry name" value="Calcineurin-like_PHP"/>
</dbReference>
<evidence type="ECO:0000256" key="1">
    <source>
        <dbReference type="ARBA" id="ARBA00007993"/>
    </source>
</evidence>
<dbReference type="PANTHER" id="PTHR12905">
    <property type="entry name" value="METALLOPHOSPHOESTERASE"/>
    <property type="match status" value="1"/>
</dbReference>
<gene>
    <name evidence="4" type="ORF">HPBE_LOCUS3992</name>
</gene>
<dbReference type="InterPro" id="IPR029052">
    <property type="entry name" value="Metallo-depent_PP-like"/>
</dbReference>
<evidence type="ECO:0000313" key="4">
    <source>
        <dbReference type="EMBL" id="VDO56184.1"/>
    </source>
</evidence>
<comment type="similarity">
    <text evidence="1">Belongs to the UPF0046 family.</text>
</comment>
<sequence>MHTSVHRRPDTGMGDVEGEAAGEASPAGKSCPIRDRKRSKLSKLLRRFQMKLNTPVKPDHVRFVCIGCTHGVKIDPANLPLGDILLVTGDFTTCGLPNEVHSFNKKLGQLKHAYKVVIAGNHECTFDDAFLRASSEFI</sequence>
<organism evidence="5 6">
    <name type="scientific">Heligmosomoides polygyrus</name>
    <name type="common">Parasitic roundworm</name>
    <dbReference type="NCBI Taxonomy" id="6339"/>
    <lineage>
        <taxon>Eukaryota</taxon>
        <taxon>Metazoa</taxon>
        <taxon>Ecdysozoa</taxon>
        <taxon>Nematoda</taxon>
        <taxon>Chromadorea</taxon>
        <taxon>Rhabditida</taxon>
        <taxon>Rhabditina</taxon>
        <taxon>Rhabditomorpha</taxon>
        <taxon>Strongyloidea</taxon>
        <taxon>Heligmosomidae</taxon>
        <taxon>Heligmosomoides</taxon>
    </lineage>
</organism>
<dbReference type="WBParaSite" id="HPBE_0000399201-mRNA-1">
    <property type="protein sequence ID" value="HPBE_0000399201-mRNA-1"/>
    <property type="gene ID" value="HPBE_0000399201"/>
</dbReference>
<dbReference type="Gene3D" id="3.60.21.10">
    <property type="match status" value="1"/>
</dbReference>
<evidence type="ECO:0000313" key="5">
    <source>
        <dbReference type="Proteomes" id="UP000050761"/>
    </source>
</evidence>
<name>A0A183FCV0_HELPZ</name>
<accession>A0A3P7XAG6</accession>
<evidence type="ECO:0000313" key="6">
    <source>
        <dbReference type="WBParaSite" id="HPBE_0000399201-mRNA-1"/>
    </source>
</evidence>
<dbReference type="OrthoDB" id="630188at2759"/>
<keyword evidence="5" id="KW-1185">Reference proteome</keyword>
<dbReference type="AlphaFoldDB" id="A0A183FCV0"/>
<dbReference type="GO" id="GO:0016787">
    <property type="term" value="F:hydrolase activity"/>
    <property type="evidence" value="ECO:0007669"/>
    <property type="project" value="InterPro"/>
</dbReference>
<feature type="domain" description="Calcineurin-like phosphoesterase" evidence="3">
    <location>
        <begin position="82"/>
        <end position="130"/>
    </location>
</feature>
<reference evidence="6" key="2">
    <citation type="submission" date="2019-09" db="UniProtKB">
        <authorList>
            <consortium name="WormBaseParasite"/>
        </authorList>
    </citation>
    <scope>IDENTIFICATION</scope>
</reference>
<evidence type="ECO:0000256" key="2">
    <source>
        <dbReference type="SAM" id="MobiDB-lite"/>
    </source>
</evidence>
<accession>A0A183FCV0</accession>
<dbReference type="EMBL" id="UZAH01022852">
    <property type="protein sequence ID" value="VDO56184.1"/>
    <property type="molecule type" value="Genomic_DNA"/>
</dbReference>
<dbReference type="SUPFAM" id="SSF56300">
    <property type="entry name" value="Metallo-dependent phosphatases"/>
    <property type="match status" value="1"/>
</dbReference>
<feature type="region of interest" description="Disordered" evidence="2">
    <location>
        <begin position="1"/>
        <end position="33"/>
    </location>
</feature>
<dbReference type="Pfam" id="PF00149">
    <property type="entry name" value="Metallophos"/>
    <property type="match status" value="1"/>
</dbReference>
<proteinExistence type="inferred from homology"/>